<evidence type="ECO:0000313" key="1">
    <source>
        <dbReference type="EMBL" id="GGG26534.1"/>
    </source>
</evidence>
<dbReference type="Pfam" id="PF12006">
    <property type="entry name" value="DUF3500"/>
    <property type="match status" value="1"/>
</dbReference>
<organism evidence="1 2">
    <name type="scientific">Rhodococcoides trifolii</name>
    <dbReference type="NCBI Taxonomy" id="908250"/>
    <lineage>
        <taxon>Bacteria</taxon>
        <taxon>Bacillati</taxon>
        <taxon>Actinomycetota</taxon>
        <taxon>Actinomycetes</taxon>
        <taxon>Mycobacteriales</taxon>
        <taxon>Nocardiaceae</taxon>
        <taxon>Rhodococcoides</taxon>
    </lineage>
</organism>
<sequence length="398" mass="44889">MIGSRDARTKLSDSVGLGEHKIEGTNAVADMYEATETATKLLVTAMGLIDTFDSQQRSLAVIDAFDDPRRLDWDIIPRPDRTGLSMHHLDRHQKVLMWDLIRLAVPLRTFTKVLAIPQMEHVLRDYEYGFLGPALASWRSSESYFLTFFGRPGFEDTWTLRFLGHHVCVNLTIIDQRWISATPVALGQQPTEYDGVLKPLFEDEETAFELLASMSADQLESAVVHDVAPADFVTRQVPRIGAREIPDHYDLGMPDYVITDSDRHALEFVRDRPSGISGGALDDGQQHLLWKIVDCYLERLPAEAGERHRAALRASGIDSLYFMWAGARKRGAPHYFRVHTPLHLIEAVNSVGQGNHLHTVLRDFDNDFGRRTIAEVAGKDGRWGRGHLSSRYTSSDEL</sequence>
<dbReference type="Proteomes" id="UP000654257">
    <property type="component" value="Unassembled WGS sequence"/>
</dbReference>
<reference evidence="1" key="1">
    <citation type="journal article" date="2014" name="Int. J. Syst. Evol. Microbiol.">
        <title>Complete genome sequence of Corynebacterium casei LMG S-19264T (=DSM 44701T), isolated from a smear-ripened cheese.</title>
        <authorList>
            <consortium name="US DOE Joint Genome Institute (JGI-PGF)"/>
            <person name="Walter F."/>
            <person name="Albersmeier A."/>
            <person name="Kalinowski J."/>
            <person name="Ruckert C."/>
        </authorList>
    </citation>
    <scope>NUCLEOTIDE SEQUENCE</scope>
    <source>
        <strain evidence="1">CCM 7905</strain>
    </source>
</reference>
<dbReference type="InterPro" id="IPR021889">
    <property type="entry name" value="DUF3500"/>
</dbReference>
<dbReference type="AlphaFoldDB" id="A0A917G759"/>
<evidence type="ECO:0000313" key="2">
    <source>
        <dbReference type="Proteomes" id="UP000654257"/>
    </source>
</evidence>
<comment type="caution">
    <text evidence="1">The sequence shown here is derived from an EMBL/GenBank/DDBJ whole genome shotgun (WGS) entry which is preliminary data.</text>
</comment>
<protein>
    <recommendedName>
        <fullName evidence="3">DUF3500 domain-containing protein</fullName>
    </recommendedName>
</protein>
<proteinExistence type="predicted"/>
<dbReference type="EMBL" id="BMCU01000006">
    <property type="protein sequence ID" value="GGG26534.1"/>
    <property type="molecule type" value="Genomic_DNA"/>
</dbReference>
<evidence type="ECO:0008006" key="3">
    <source>
        <dbReference type="Google" id="ProtNLM"/>
    </source>
</evidence>
<accession>A0A917G759</accession>
<reference evidence="1" key="2">
    <citation type="submission" date="2020-09" db="EMBL/GenBank/DDBJ databases">
        <authorList>
            <person name="Sun Q."/>
            <person name="Sedlacek I."/>
        </authorList>
    </citation>
    <scope>NUCLEOTIDE SEQUENCE</scope>
    <source>
        <strain evidence="1">CCM 7905</strain>
    </source>
</reference>
<dbReference type="PANTHER" id="PTHR37489">
    <property type="entry name" value="DUF3500 DOMAIN-CONTAINING PROTEIN"/>
    <property type="match status" value="1"/>
</dbReference>
<dbReference type="PANTHER" id="PTHR37489:SF1">
    <property type="entry name" value="DUF3500 DOMAIN-CONTAINING PROTEIN"/>
    <property type="match status" value="1"/>
</dbReference>
<name>A0A917G759_9NOCA</name>
<keyword evidence="2" id="KW-1185">Reference proteome</keyword>
<gene>
    <name evidence="1" type="ORF">GCM10007304_45440</name>
</gene>